<dbReference type="EMBL" id="LAZR01021994">
    <property type="protein sequence ID" value="KKL83374.1"/>
    <property type="molecule type" value="Genomic_DNA"/>
</dbReference>
<evidence type="ECO:0000256" key="4">
    <source>
        <dbReference type="SAM" id="MobiDB-lite"/>
    </source>
</evidence>
<sequence>MGTLLARWEIIESELLEWLKSYNGPRYHAVLSDPPYALISITKRFGRPSSVPAQHGSDGRFSRLSKGFMSSEWDSFRDYEHYQSWVSEWAKLLIEKALYPGAVCLFFGGTRTFHHLGVGLETGGFEIVDCLMWLHGQGFPKSHDVSKGIDKINGESGRAGKFVTWLRTTGVTKKQVNQITNTVDMGRHYLGTDQPAIPTRVLWKKLRPLCGDIPLWVDELVERIEAEREVIETRTDLGKRMINYLPTEETEFDVTAPATDPAKQWDGYGTALKPAWEPVFLCRAPRGKYTFAQLVVEFGSGALNIDGGRLGYASESDKAGATPQGRPTSRQGGLAGGLQDDRDRIDFERPEQKGRWPANLILSHTDECVKVGEFEVEGRVINRWKDGMLPFGGGAGQEYETVDPARAGEPSAERTYEHEGGTDFAMKPGARRGTETVDLYACVPSCPMRMLDDQAGELHSGFFSGHRNSDKTRNVYGAFKGTNEDQSRPANTGGPSRFFYTAKANRSEKDKGLENFYWKRTDDGFERIGISEYEGLDKRGRAHGCIHPTVKPLELLRYLST</sequence>
<evidence type="ECO:0000256" key="1">
    <source>
        <dbReference type="ARBA" id="ARBA00006594"/>
    </source>
</evidence>
<dbReference type="AlphaFoldDB" id="A0A0F9FAI4"/>
<protein>
    <recommendedName>
        <fullName evidence="5">DNA methylase N-4/N-6 domain-containing protein</fullName>
    </recommendedName>
</protein>
<proteinExistence type="inferred from homology"/>
<keyword evidence="3" id="KW-0808">Transferase</keyword>
<dbReference type="SUPFAM" id="SSF53335">
    <property type="entry name" value="S-adenosyl-L-methionine-dependent methyltransferases"/>
    <property type="match status" value="1"/>
</dbReference>
<dbReference type="GO" id="GO:0003677">
    <property type="term" value="F:DNA binding"/>
    <property type="evidence" value="ECO:0007669"/>
    <property type="project" value="InterPro"/>
</dbReference>
<evidence type="ECO:0000259" key="5">
    <source>
        <dbReference type="Pfam" id="PF01555"/>
    </source>
</evidence>
<feature type="region of interest" description="Disordered" evidence="4">
    <location>
        <begin position="314"/>
        <end position="343"/>
    </location>
</feature>
<dbReference type="GO" id="GO:0032259">
    <property type="term" value="P:methylation"/>
    <property type="evidence" value="ECO:0007669"/>
    <property type="project" value="UniProtKB-KW"/>
</dbReference>
<dbReference type="GO" id="GO:0008170">
    <property type="term" value="F:N-methyltransferase activity"/>
    <property type="evidence" value="ECO:0007669"/>
    <property type="project" value="InterPro"/>
</dbReference>
<accession>A0A0F9FAI4</accession>
<dbReference type="InterPro" id="IPR029063">
    <property type="entry name" value="SAM-dependent_MTases_sf"/>
</dbReference>
<reference evidence="6" key="1">
    <citation type="journal article" date="2015" name="Nature">
        <title>Complex archaea that bridge the gap between prokaryotes and eukaryotes.</title>
        <authorList>
            <person name="Spang A."/>
            <person name="Saw J.H."/>
            <person name="Jorgensen S.L."/>
            <person name="Zaremba-Niedzwiedzka K."/>
            <person name="Martijn J."/>
            <person name="Lind A.E."/>
            <person name="van Eijk R."/>
            <person name="Schleper C."/>
            <person name="Guy L."/>
            <person name="Ettema T.J."/>
        </authorList>
    </citation>
    <scope>NUCLEOTIDE SEQUENCE</scope>
</reference>
<evidence type="ECO:0000256" key="3">
    <source>
        <dbReference type="ARBA" id="ARBA00022679"/>
    </source>
</evidence>
<feature type="non-terminal residue" evidence="6">
    <location>
        <position position="561"/>
    </location>
</feature>
<dbReference type="InterPro" id="IPR002941">
    <property type="entry name" value="DNA_methylase_N4/N6"/>
</dbReference>
<dbReference type="Gene3D" id="3.40.50.150">
    <property type="entry name" value="Vaccinia Virus protein VP39"/>
    <property type="match status" value="1"/>
</dbReference>
<dbReference type="InterPro" id="IPR002052">
    <property type="entry name" value="DNA_methylase_N6_adenine_CS"/>
</dbReference>
<dbReference type="Pfam" id="PF01555">
    <property type="entry name" value="N6_N4_Mtase"/>
    <property type="match status" value="1"/>
</dbReference>
<organism evidence="6">
    <name type="scientific">marine sediment metagenome</name>
    <dbReference type="NCBI Taxonomy" id="412755"/>
    <lineage>
        <taxon>unclassified sequences</taxon>
        <taxon>metagenomes</taxon>
        <taxon>ecological metagenomes</taxon>
    </lineage>
</organism>
<evidence type="ECO:0000256" key="2">
    <source>
        <dbReference type="ARBA" id="ARBA00022603"/>
    </source>
</evidence>
<name>A0A0F9FAI4_9ZZZZ</name>
<gene>
    <name evidence="6" type="ORF">LCGC14_1975350</name>
</gene>
<feature type="domain" description="DNA methylase N-4/N-6" evidence="5">
    <location>
        <begin position="28"/>
        <end position="172"/>
    </location>
</feature>
<comment type="similarity">
    <text evidence="1">Belongs to the N(4)/N(6)-methyltransferase family.</text>
</comment>
<dbReference type="PROSITE" id="PS00092">
    <property type="entry name" value="N6_MTASE"/>
    <property type="match status" value="1"/>
</dbReference>
<evidence type="ECO:0000313" key="6">
    <source>
        <dbReference type="EMBL" id="KKL83374.1"/>
    </source>
</evidence>
<keyword evidence="2" id="KW-0489">Methyltransferase</keyword>
<comment type="caution">
    <text evidence="6">The sequence shown here is derived from an EMBL/GenBank/DDBJ whole genome shotgun (WGS) entry which is preliminary data.</text>
</comment>